<dbReference type="AlphaFoldDB" id="A0A3S5YJK3"/>
<evidence type="ECO:0000313" key="1">
    <source>
        <dbReference type="EMBL" id="OLV99075.1"/>
    </source>
</evidence>
<proteinExistence type="predicted"/>
<accession>A0A3S5YJK3</accession>
<sequence length="36" mass="4137">MSIEGISLSAAYLVTGFKVGYRLVSIDYPNIWFDFY</sequence>
<dbReference type="Proteomes" id="UP000868500">
    <property type="component" value="Unassembled WGS sequence"/>
</dbReference>
<name>A0A3S5YJK3_SALER</name>
<reference evidence="1" key="1">
    <citation type="submission" date="2013-09" db="EMBL/GenBank/DDBJ databases">
        <title>Salmonella enterica subsp. IIIa serovar 18:z4:z23:-.</title>
        <authorList>
            <person name="Chen Y."/>
            <person name="Li C."/>
            <person name="Mcdermott P."/>
            <person name="Zhao S."/>
        </authorList>
    </citation>
    <scope>NUCLEOTIDE SEQUENCE [LARGE SCALE GENOMIC DNA]</scope>
    <source>
        <strain evidence="1">N26626</strain>
    </source>
</reference>
<gene>
    <name evidence="1" type="ORF">P298_00505</name>
</gene>
<organism evidence="1">
    <name type="scientific">Salmonella enterica subsp. arizonae serovar 18:z4,z23:- str. CVM N26626</name>
    <dbReference type="NCBI Taxonomy" id="1395119"/>
    <lineage>
        <taxon>Bacteria</taxon>
        <taxon>Pseudomonadati</taxon>
        <taxon>Pseudomonadota</taxon>
        <taxon>Gammaproteobacteria</taxon>
        <taxon>Enterobacterales</taxon>
        <taxon>Enterobacteriaceae</taxon>
        <taxon>Salmonella</taxon>
    </lineage>
</organism>
<protein>
    <submittedName>
        <fullName evidence="1">Uncharacterized protein</fullName>
    </submittedName>
</protein>
<dbReference type="EMBL" id="AWRC01000024">
    <property type="protein sequence ID" value="OLV99075.1"/>
    <property type="molecule type" value="Genomic_DNA"/>
</dbReference>
<comment type="caution">
    <text evidence="1">The sequence shown here is derived from an EMBL/GenBank/DDBJ whole genome shotgun (WGS) entry which is preliminary data.</text>
</comment>